<proteinExistence type="predicted"/>
<accession>A0A0F9EFS7</accession>
<evidence type="ECO:0000313" key="1">
    <source>
        <dbReference type="EMBL" id="KKL72943.1"/>
    </source>
</evidence>
<name>A0A0F9EFS7_9ZZZZ</name>
<reference evidence="1" key="1">
    <citation type="journal article" date="2015" name="Nature">
        <title>Complex archaea that bridge the gap between prokaryotes and eukaryotes.</title>
        <authorList>
            <person name="Spang A."/>
            <person name="Saw J.H."/>
            <person name="Jorgensen S.L."/>
            <person name="Zaremba-Niedzwiedzka K."/>
            <person name="Martijn J."/>
            <person name="Lind A.E."/>
            <person name="van Eijk R."/>
            <person name="Schleper C."/>
            <person name="Guy L."/>
            <person name="Ettema T.J."/>
        </authorList>
    </citation>
    <scope>NUCLEOTIDE SEQUENCE</scope>
</reference>
<sequence length="136" mass="14889">MANPHICGGIHPDLGCEKPDHVPHTCTECGEQFAHILAYEHHDCPKATICGYCFGPLEPGTHNSNGCSDVATYITKTHHDGWCDAGVTIHDGTRVFPVGCIQELDHDGPHTWTTLRPESTWTTETRISLPMDSDAN</sequence>
<dbReference type="EMBL" id="LAZR01025115">
    <property type="protein sequence ID" value="KKL72943.1"/>
    <property type="molecule type" value="Genomic_DNA"/>
</dbReference>
<organism evidence="1">
    <name type="scientific">marine sediment metagenome</name>
    <dbReference type="NCBI Taxonomy" id="412755"/>
    <lineage>
        <taxon>unclassified sequences</taxon>
        <taxon>metagenomes</taxon>
        <taxon>ecological metagenomes</taxon>
    </lineage>
</organism>
<gene>
    <name evidence="1" type="ORF">LCGC14_2079890</name>
</gene>
<dbReference type="AlphaFoldDB" id="A0A0F9EFS7"/>
<protein>
    <submittedName>
        <fullName evidence="1">Uncharacterized protein</fullName>
    </submittedName>
</protein>
<comment type="caution">
    <text evidence="1">The sequence shown here is derived from an EMBL/GenBank/DDBJ whole genome shotgun (WGS) entry which is preliminary data.</text>
</comment>